<dbReference type="KEGG" id="ang:An08g11150"/>
<sequence length="95" mass="10767">MPLLRSFDADALTLFRLLPWNYHHGGPPRFPTVRVDRSPQSTEQRGAYQRSLAEAPFIVDFMSTVPPFAETRRTHTNLARRHSIPHIDLSGGGKT</sequence>
<organism evidence="1">
    <name type="scientific">Aspergillus niger</name>
    <dbReference type="NCBI Taxonomy" id="5061"/>
    <lineage>
        <taxon>Eukaryota</taxon>
        <taxon>Fungi</taxon>
        <taxon>Dikarya</taxon>
        <taxon>Ascomycota</taxon>
        <taxon>Pezizomycotina</taxon>
        <taxon>Eurotiomycetes</taxon>
        <taxon>Eurotiomycetidae</taxon>
        <taxon>Eurotiales</taxon>
        <taxon>Aspergillaceae</taxon>
        <taxon>Aspergillus</taxon>
        <taxon>Aspergillus subgen. Circumdati</taxon>
    </lineage>
</organism>
<dbReference type="RefSeq" id="XP_059604199.1">
    <property type="nucleotide sequence ID" value="XM_059749414.1"/>
</dbReference>
<reference evidence="1" key="2">
    <citation type="submission" date="2025-08" db="UniProtKB">
        <authorList>
            <consortium name="RefSeq"/>
        </authorList>
    </citation>
    <scope>IDENTIFICATION</scope>
</reference>
<dbReference type="VEuPathDB" id="FungiDB:An08g11150"/>
<dbReference type="GeneID" id="84591843"/>
<proteinExistence type="predicted"/>
<dbReference type="AlphaFoldDB" id="A0AAJ8BVT4"/>
<accession>A0AAJ8BVT4</accession>
<evidence type="ECO:0000313" key="1">
    <source>
        <dbReference type="RefSeq" id="XP_059604199.1"/>
    </source>
</evidence>
<reference evidence="1" key="1">
    <citation type="submission" date="2025-02" db="EMBL/GenBank/DDBJ databases">
        <authorList>
            <consortium name="NCBI Genome Project"/>
        </authorList>
    </citation>
    <scope>NUCLEOTIDE SEQUENCE</scope>
</reference>
<protein>
    <submittedName>
        <fullName evidence="1">Uncharacterized protein</fullName>
    </submittedName>
</protein>
<name>A0AAJ8BVT4_ASPNG</name>
<gene>
    <name evidence="1" type="ORF">An08g11150</name>
</gene>